<dbReference type="InterPro" id="IPR004273">
    <property type="entry name" value="Dynein_heavy_D6_P-loop"/>
</dbReference>
<dbReference type="Gene3D" id="1.20.1270.280">
    <property type="match status" value="1"/>
</dbReference>
<evidence type="ECO:0000256" key="18">
    <source>
        <dbReference type="ARBA" id="ARBA00023054"/>
    </source>
</evidence>
<evidence type="ECO:0000256" key="3">
    <source>
        <dbReference type="ARBA" id="ARBA00008887"/>
    </source>
</evidence>
<keyword evidence="16" id="KW-0243">Dynein</keyword>
<dbReference type="Pfam" id="PF12780">
    <property type="entry name" value="AAA_8"/>
    <property type="match status" value="1"/>
</dbReference>
<reference evidence="34 35" key="1">
    <citation type="journal article" date="2023" name="Insect Mol. Biol.">
        <title>Genome sequencing provides insights into the evolution of gene families encoding plant cell wall-degrading enzymes in longhorned beetles.</title>
        <authorList>
            <person name="Shin N.R."/>
            <person name="Okamura Y."/>
            <person name="Kirsch R."/>
            <person name="Pauchet Y."/>
        </authorList>
    </citation>
    <scope>NUCLEOTIDE SEQUENCE [LARGE SCALE GENOMIC DNA]</scope>
    <source>
        <strain evidence="34">EAD_L_NR</strain>
    </source>
</reference>
<evidence type="ECO:0000256" key="16">
    <source>
        <dbReference type="ARBA" id="ARBA00023017"/>
    </source>
</evidence>
<dbReference type="GO" id="GO:0008569">
    <property type="term" value="F:minus-end-directed microtubule motor activity"/>
    <property type="evidence" value="ECO:0007669"/>
    <property type="project" value="InterPro"/>
</dbReference>
<dbReference type="InterPro" id="IPR017452">
    <property type="entry name" value="GPCR_Rhodpsn_7TM"/>
</dbReference>
<dbReference type="Gene3D" id="6.10.140.1060">
    <property type="match status" value="1"/>
</dbReference>
<feature type="compositionally biased region" description="Low complexity" evidence="31">
    <location>
        <begin position="361"/>
        <end position="378"/>
    </location>
</feature>
<keyword evidence="35" id="KW-1185">Reference proteome</keyword>
<dbReference type="GO" id="GO:0045505">
    <property type="term" value="F:dynein intermediate chain binding"/>
    <property type="evidence" value="ECO:0007669"/>
    <property type="project" value="InterPro"/>
</dbReference>
<dbReference type="GO" id="GO:0030286">
    <property type="term" value="C:dynein complex"/>
    <property type="evidence" value="ECO:0007669"/>
    <property type="project" value="UniProtKB-KW"/>
</dbReference>
<dbReference type="InterPro" id="IPR013602">
    <property type="entry name" value="Dynein_heavy_linker"/>
</dbReference>
<keyword evidence="23" id="KW-0505">Motor protein</keyword>
<dbReference type="FunFam" id="3.40.50.300:FF:001143">
    <property type="entry name" value="Dynein axonemal heavy chain 6"/>
    <property type="match status" value="1"/>
</dbReference>
<feature type="transmembrane region" description="Helical" evidence="32">
    <location>
        <begin position="92"/>
        <end position="113"/>
    </location>
</feature>
<dbReference type="FunFam" id="1.20.920.30:FF:000002">
    <property type="entry name" value="Dynein axonemal heavy chain 3"/>
    <property type="match status" value="1"/>
</dbReference>
<dbReference type="FunFam" id="1.10.8.710:FF:000004">
    <property type="entry name" value="Dynein axonemal heavy chain 6"/>
    <property type="match status" value="1"/>
</dbReference>
<dbReference type="Gene3D" id="1.20.140.100">
    <property type="entry name" value="Dynein heavy chain, N-terminal domain 2"/>
    <property type="match status" value="1"/>
</dbReference>
<dbReference type="PROSITE" id="PS00237">
    <property type="entry name" value="G_PROTEIN_RECEP_F1_1"/>
    <property type="match status" value="1"/>
</dbReference>
<dbReference type="Gene3D" id="1.20.920.20">
    <property type="match status" value="1"/>
</dbReference>
<dbReference type="Pfam" id="PF22597">
    <property type="entry name" value="DYN_lid"/>
    <property type="match status" value="1"/>
</dbReference>
<dbReference type="PROSITE" id="PS00675">
    <property type="entry name" value="SIGMA54_INTERACT_1"/>
    <property type="match status" value="1"/>
</dbReference>
<evidence type="ECO:0000256" key="9">
    <source>
        <dbReference type="ARBA" id="ARBA00022701"/>
    </source>
</evidence>
<keyword evidence="28" id="KW-0844">Vision</keyword>
<dbReference type="InterPro" id="IPR041658">
    <property type="entry name" value="AAA_lid_11"/>
</dbReference>
<dbReference type="Pfam" id="PF08393">
    <property type="entry name" value="DHC_N2"/>
    <property type="match status" value="1"/>
</dbReference>
<dbReference type="FunFam" id="3.20.180.20:FF:000004">
    <property type="entry name" value="Dynein axonemal heavy chain 6"/>
    <property type="match status" value="1"/>
</dbReference>
<dbReference type="GO" id="GO:0007602">
    <property type="term" value="P:phototransduction"/>
    <property type="evidence" value="ECO:0007669"/>
    <property type="project" value="UniProtKB-KW"/>
</dbReference>
<evidence type="ECO:0000256" key="27">
    <source>
        <dbReference type="ARBA" id="ARBA00023273"/>
    </source>
</evidence>
<evidence type="ECO:0000256" key="14">
    <source>
        <dbReference type="ARBA" id="ARBA00022989"/>
    </source>
</evidence>
<dbReference type="InterPro" id="IPR035699">
    <property type="entry name" value="AAA_6"/>
</dbReference>
<dbReference type="Pfam" id="PF12781">
    <property type="entry name" value="AAA_9"/>
    <property type="match status" value="1"/>
</dbReference>
<evidence type="ECO:0000256" key="28">
    <source>
        <dbReference type="ARBA" id="ARBA00023305"/>
    </source>
</evidence>
<dbReference type="FunFam" id="3.40.50.300:FF:000063">
    <property type="entry name" value="dynein heavy chain 6, axonemal"/>
    <property type="match status" value="1"/>
</dbReference>
<feature type="region of interest" description="Disordered" evidence="31">
    <location>
        <begin position="358"/>
        <end position="378"/>
    </location>
</feature>
<dbReference type="Gene3D" id="3.40.50.300">
    <property type="entry name" value="P-loop containing nucleotide triphosphate hydrolases"/>
    <property type="match status" value="5"/>
</dbReference>
<dbReference type="InterPro" id="IPR027430">
    <property type="entry name" value="Retinal_BS"/>
</dbReference>
<feature type="transmembrane region" description="Helical" evidence="32">
    <location>
        <begin position="282"/>
        <end position="307"/>
    </location>
</feature>
<dbReference type="FunFam" id="1.20.1270.280:FF:000001">
    <property type="entry name" value="dynein heavy chain 7, axonemal"/>
    <property type="match status" value="1"/>
</dbReference>
<dbReference type="FunFam" id="3.10.490.20:FF:000005">
    <property type="entry name" value="Dynein axonemal heavy chain 6"/>
    <property type="match status" value="1"/>
</dbReference>
<dbReference type="FunFam" id="3.40.50.300:FF:000362">
    <property type="entry name" value="Dynein, axonemal, heavy chain 6"/>
    <property type="match status" value="1"/>
</dbReference>
<feature type="compositionally biased region" description="Low complexity" evidence="31">
    <location>
        <begin position="425"/>
        <end position="436"/>
    </location>
</feature>
<evidence type="ECO:0000256" key="20">
    <source>
        <dbReference type="ARBA" id="ARBA00023136"/>
    </source>
</evidence>
<feature type="transmembrane region" description="Helical" evidence="32">
    <location>
        <begin position="54"/>
        <end position="80"/>
    </location>
</feature>
<keyword evidence="18 30" id="KW-0175">Coiled coil</keyword>
<evidence type="ECO:0000256" key="4">
    <source>
        <dbReference type="ARBA" id="ARBA00010663"/>
    </source>
</evidence>
<dbReference type="GO" id="GO:0009881">
    <property type="term" value="F:photoreceptor activity"/>
    <property type="evidence" value="ECO:0007669"/>
    <property type="project" value="UniProtKB-KW"/>
</dbReference>
<comment type="subcellular location">
    <subcellularLocation>
        <location evidence="2">Cytoplasm</location>
        <location evidence="2">Cytoskeleton</location>
        <location evidence="2">Cilium axoneme</location>
    </subcellularLocation>
    <subcellularLocation>
        <location evidence="1">Membrane</location>
        <topology evidence="1">Multi-pass membrane protein</topology>
    </subcellularLocation>
</comment>
<dbReference type="Pfam" id="PF12777">
    <property type="entry name" value="MT"/>
    <property type="match status" value="2"/>
</dbReference>
<dbReference type="InterPro" id="IPR042228">
    <property type="entry name" value="Dynein_linker_3"/>
</dbReference>
<evidence type="ECO:0000256" key="12">
    <source>
        <dbReference type="ARBA" id="ARBA00022840"/>
    </source>
</evidence>
<dbReference type="SMART" id="SM00382">
    <property type="entry name" value="AAA"/>
    <property type="match status" value="2"/>
</dbReference>
<dbReference type="Gene3D" id="3.20.180.20">
    <property type="entry name" value="Dynein heavy chain, N-terminal domain 2"/>
    <property type="match status" value="1"/>
</dbReference>
<keyword evidence="6" id="KW-0600">Photoreceptor protein</keyword>
<dbReference type="CDD" id="cd00009">
    <property type="entry name" value="AAA"/>
    <property type="match status" value="1"/>
</dbReference>
<dbReference type="InterPro" id="IPR043157">
    <property type="entry name" value="Dynein_AAA1S"/>
</dbReference>
<evidence type="ECO:0000256" key="30">
    <source>
        <dbReference type="SAM" id="Coils"/>
    </source>
</evidence>
<keyword evidence="21" id="KW-1015">Disulfide bond</keyword>
<dbReference type="FunFam" id="1.10.8.720:FF:000007">
    <property type="entry name" value="Dynein axonemal heavy chain 6"/>
    <property type="match status" value="1"/>
</dbReference>
<dbReference type="Gene3D" id="1.20.1070.10">
    <property type="entry name" value="Rhodopsin 7-helix transmembrane proteins"/>
    <property type="match status" value="1"/>
</dbReference>
<dbReference type="InterPro" id="IPR001760">
    <property type="entry name" value="Opsin"/>
</dbReference>
<dbReference type="GO" id="GO:0007018">
    <property type="term" value="P:microtubule-based movement"/>
    <property type="evidence" value="ECO:0007669"/>
    <property type="project" value="InterPro"/>
</dbReference>
<dbReference type="Pfam" id="PF18198">
    <property type="entry name" value="AAA_lid_11"/>
    <property type="match status" value="1"/>
</dbReference>
<accession>A0AAV8W1L9</accession>
<keyword evidence="7" id="KW-0716">Sensory transduction</keyword>
<dbReference type="PROSITE" id="PS50262">
    <property type="entry name" value="G_PROTEIN_RECEP_F1_2"/>
    <property type="match status" value="1"/>
</dbReference>
<dbReference type="InterPro" id="IPR054354">
    <property type="entry name" value="DYNC2H1-like_lid"/>
</dbReference>
<gene>
    <name evidence="34" type="ORF">NQ315_006340</name>
</gene>
<dbReference type="InterPro" id="IPR026983">
    <property type="entry name" value="DHC"/>
</dbReference>
<dbReference type="Gene3D" id="1.10.287.2620">
    <property type="match status" value="1"/>
</dbReference>
<proteinExistence type="inferred from homology"/>
<evidence type="ECO:0000256" key="32">
    <source>
        <dbReference type="SAM" id="Phobius"/>
    </source>
</evidence>
<dbReference type="Proteomes" id="UP001159042">
    <property type="component" value="Unassembled WGS sequence"/>
</dbReference>
<evidence type="ECO:0000313" key="34">
    <source>
        <dbReference type="EMBL" id="KAJ8919811.1"/>
    </source>
</evidence>
<dbReference type="SUPFAM" id="SSF81321">
    <property type="entry name" value="Family A G protein-coupled receptor-like"/>
    <property type="match status" value="1"/>
</dbReference>
<evidence type="ECO:0000256" key="25">
    <source>
        <dbReference type="ARBA" id="ARBA00023212"/>
    </source>
</evidence>
<keyword evidence="10" id="KW-0677">Repeat</keyword>
<evidence type="ECO:0000256" key="5">
    <source>
        <dbReference type="ARBA" id="ARBA00022490"/>
    </source>
</evidence>
<dbReference type="Gene3D" id="3.10.490.20">
    <property type="match status" value="1"/>
</dbReference>
<dbReference type="InterPro" id="IPR041228">
    <property type="entry name" value="Dynein_C"/>
</dbReference>
<dbReference type="FunFam" id="1.10.8.1220:FF:000001">
    <property type="entry name" value="Dynein axonemal heavy chain 5"/>
    <property type="match status" value="1"/>
</dbReference>
<dbReference type="InterPro" id="IPR035706">
    <property type="entry name" value="AAA_9"/>
</dbReference>
<evidence type="ECO:0000256" key="11">
    <source>
        <dbReference type="ARBA" id="ARBA00022741"/>
    </source>
</evidence>
<evidence type="ECO:0000256" key="21">
    <source>
        <dbReference type="ARBA" id="ARBA00023157"/>
    </source>
</evidence>
<keyword evidence="13" id="KW-0681">Retinal protein</keyword>
<evidence type="ECO:0000256" key="6">
    <source>
        <dbReference type="ARBA" id="ARBA00022543"/>
    </source>
</evidence>
<evidence type="ECO:0000313" key="35">
    <source>
        <dbReference type="Proteomes" id="UP001159042"/>
    </source>
</evidence>
<dbReference type="GO" id="GO:0051959">
    <property type="term" value="F:dynein light intermediate chain binding"/>
    <property type="evidence" value="ECO:0007669"/>
    <property type="project" value="InterPro"/>
</dbReference>
<keyword evidence="12" id="KW-0067">ATP-binding</keyword>
<dbReference type="GO" id="GO:0005874">
    <property type="term" value="C:microtubule"/>
    <property type="evidence" value="ECO:0007669"/>
    <property type="project" value="UniProtKB-KW"/>
</dbReference>
<comment type="similarity">
    <text evidence="3">Belongs to the dynein heavy chain family.</text>
</comment>
<keyword evidence="25" id="KW-0206">Cytoskeleton</keyword>
<keyword evidence="8 29" id="KW-0812">Transmembrane</keyword>
<dbReference type="PANTHER" id="PTHR22878:SF68">
    <property type="entry name" value="DYNEIN HEAVY CHAIN 6, AXONEMAL-LIKE"/>
    <property type="match status" value="1"/>
</dbReference>
<dbReference type="Pfam" id="PF18199">
    <property type="entry name" value="Dynein_C"/>
    <property type="match status" value="1"/>
</dbReference>
<dbReference type="FunFam" id="1.20.1070.10:FF:000044">
    <property type="entry name" value="Opsin, ultraviolet-sensitive"/>
    <property type="match status" value="1"/>
</dbReference>
<keyword evidence="9" id="KW-0493">Microtubule</keyword>
<dbReference type="Gene3D" id="1.20.920.30">
    <property type="match status" value="1"/>
</dbReference>
<evidence type="ECO:0000256" key="24">
    <source>
        <dbReference type="ARBA" id="ARBA00023180"/>
    </source>
</evidence>
<organism evidence="34 35">
    <name type="scientific">Exocentrus adspersus</name>
    <dbReference type="NCBI Taxonomy" id="1586481"/>
    <lineage>
        <taxon>Eukaryota</taxon>
        <taxon>Metazoa</taxon>
        <taxon>Ecdysozoa</taxon>
        <taxon>Arthropoda</taxon>
        <taxon>Hexapoda</taxon>
        <taxon>Insecta</taxon>
        <taxon>Pterygota</taxon>
        <taxon>Neoptera</taxon>
        <taxon>Endopterygota</taxon>
        <taxon>Coleoptera</taxon>
        <taxon>Polyphaga</taxon>
        <taxon>Cucujiformia</taxon>
        <taxon>Chrysomeloidea</taxon>
        <taxon>Cerambycidae</taxon>
        <taxon>Lamiinae</taxon>
        <taxon>Acanthocinini</taxon>
        <taxon>Exocentrus</taxon>
    </lineage>
</organism>
<feature type="region of interest" description="Disordered" evidence="31">
    <location>
        <begin position="409"/>
        <end position="437"/>
    </location>
</feature>
<comment type="similarity">
    <text evidence="4 29">Belongs to the G-protein coupled receptor 1 family.</text>
</comment>
<comment type="caution">
    <text evidence="34">The sequence shown here is derived from an EMBL/GenBank/DDBJ whole genome shotgun (WGS) entry which is preliminary data.</text>
</comment>
<dbReference type="Pfam" id="PF12774">
    <property type="entry name" value="AAA_6"/>
    <property type="match status" value="1"/>
</dbReference>
<evidence type="ECO:0000256" key="31">
    <source>
        <dbReference type="SAM" id="MobiDB-lite"/>
    </source>
</evidence>
<dbReference type="FunFam" id="1.20.140.100:FF:000004">
    <property type="entry name" value="Dynein axonemal heavy chain 6"/>
    <property type="match status" value="1"/>
</dbReference>
<dbReference type="InterPro" id="IPR025662">
    <property type="entry name" value="Sigma_54_int_dom_ATP-bd_1"/>
</dbReference>
<protein>
    <recommendedName>
        <fullName evidence="33">G-protein coupled receptors family 1 profile domain-containing protein</fullName>
    </recommendedName>
</protein>
<evidence type="ECO:0000256" key="13">
    <source>
        <dbReference type="ARBA" id="ARBA00022925"/>
    </source>
</evidence>
<evidence type="ECO:0000259" key="33">
    <source>
        <dbReference type="PROSITE" id="PS50262"/>
    </source>
</evidence>
<dbReference type="Pfam" id="PF17852">
    <property type="entry name" value="Dynein_AAA_lid"/>
    <property type="match status" value="1"/>
</dbReference>
<evidence type="ECO:0000256" key="15">
    <source>
        <dbReference type="ARBA" id="ARBA00022991"/>
    </source>
</evidence>
<dbReference type="InterPro" id="IPR042219">
    <property type="entry name" value="AAA_lid_11_sf"/>
</dbReference>
<evidence type="ECO:0000256" key="17">
    <source>
        <dbReference type="ARBA" id="ARBA00023040"/>
    </source>
</evidence>
<dbReference type="GO" id="GO:0005930">
    <property type="term" value="C:axoneme"/>
    <property type="evidence" value="ECO:0007669"/>
    <property type="project" value="UniProtKB-SubCell"/>
</dbReference>
<dbReference type="InterPro" id="IPR003593">
    <property type="entry name" value="AAA+_ATPase"/>
</dbReference>
<dbReference type="InterPro" id="IPR042222">
    <property type="entry name" value="Dynein_2_N"/>
</dbReference>
<evidence type="ECO:0000256" key="29">
    <source>
        <dbReference type="RuleBase" id="RU000688"/>
    </source>
</evidence>
<name>A0AAV8W1L9_9CUCU</name>
<evidence type="ECO:0000256" key="19">
    <source>
        <dbReference type="ARBA" id="ARBA00023069"/>
    </source>
</evidence>
<evidence type="ECO:0000256" key="2">
    <source>
        <dbReference type="ARBA" id="ARBA00004430"/>
    </source>
</evidence>
<evidence type="ECO:0000256" key="22">
    <source>
        <dbReference type="ARBA" id="ARBA00023170"/>
    </source>
</evidence>
<keyword evidence="5" id="KW-0963">Cytoplasm</keyword>
<keyword evidence="27" id="KW-0966">Cell projection</keyword>
<sequence length="4437" mass="507186">MVLLNWTASPHSEARIMDSLDGRTIHHLGWNVPPEDLIYIPEHWLKYTEPDYSLHLLLGLVYIFFFFAAIIGNGLVLWIFSTSKSLRTPSNMFVVNLAFCDFMMMLKAPIFIYNSFHHGFAAGILGCRTFATMGALSGIGAGMTNACIAYDRYTTITRPFDGKLTRTKALILIIFIWIYTVPWAVLPLVEAWGRYVPEGFLTACSFDYLTRTFDTRLFIGSIFTFSYVIPMCLIIYFYSQIVSKVFSHEKALREQAKKMNVESLRANQAQQSESAEVRIAKAAITICFLFVASWTPYAVLSLIGGFGDQSLLTPGVSMIPALNCKLVACIDPYVYAISHPKYRMELQKRMPWLAIKESSDTQSTTTEMTTAPAAATTTGPELVVKETRKQRESEIFCVFSGVINRAPSDSHTHSGFGMEPERPSGGDSYSSKSSGSKALEKLATTGPVDRSIRGAAARLLCPPPVKYKREPGVIPFHVPHKKLLETIEYKEPLPEPLTGFRKRQDAILKTRGSLSLAGSERLHLPKLDSTSKFQKTKKVDDESTVRTVVRVGRKKEVLDVMNQKEWIQKMRNTTDGSFVYLTYAVPKSSELFNPYMLKIVPYKEVDKLNYFTMSAEGVLQQVGSDIIFTHLDKWEEEYNMYCRLMEIKTFHNFRKWKGFYVWRKNILYEKFNSAQSRIGRHFLVLNHILRGALLAVQDMCYSMVNDSFVNLDRVEELWLFYFVETQMEKLEHIKYKIMTYHEVARETVGNACHGALLAKNFVLDERLVSETKDKKRKQKPSYIEQASKKKFCQQLTCFIMLVDYLTINMLHGLITNTINELNEVFYEHTRYLPPDLTVGQEELNKPRPEGAPKLPMFIVHVVMEPEKLQLDPSYEVALYICQHMFTLWADHLKAVKPLIADPFYALFTTPIINKKEEDRICGWGPSLEFYLDCDEQLTKAKAKLVECLELNYKAASEFIQRFENIRQFYAEDCQVAEEQIQNERDLEKFRTMCSRYHDEIDVINKIENTQCMGLLYLQLKSLKKIALPEPQRLLAILESVIPWIGKEKVDKLVTEVDETQAYLLQTPVETVEYVRYLEYVEQATTKVDEMEAELDYCKELYDITEEFKINIAYDELQNYLSLSVTLGNLRNLVDKKIEDTENIVKAFNAQMNRDISALISEVGAIKDECVQPWLYDIDSNIVEVMEFLTDLYDRLAACQQRAAEFKNYQKQFRLEVSRFDILDEVMSDIKLRILLWESVDSWAKNVDQWYHNEFSTLNVEDMNLFTAKNMKNINQLEKGLPVNLIVPKLKDEVELMKDKLPVITYLRNPALKQRHWIQVENVLNYKFKADQIVTLELLENLNVFNYPNELMEISGQASSEAGLETLLRKVEESWKALEFTVIPHKDAKDIFILGSMEDVQAVLDESNINMNTISSSRHVGPIKPRVDEWIKNLDLFTKTVDEWMACQQSWIYLEVIFSAPDIQRQLPNEAKLFIVVDKSWKEVMRRTAKMPLAMEAALYPGLLVTFQRNNDLLEQIMKCLESYLETKRVAFPRFYFLSNDELLDILAQTRNPHAVQPHLRKCFDAIAKLEFGMKPIEEVVGEGGDASKASDGFVLTTDIMAMISPEGERVPLGKGLKARGNVEDWLGKVEESMFLSLRRLMKASLSHYMLHKRTEWVLCHANQIILTVSQIMWAKGIHEILDGESATSKAMSNYEAKCIQDLNELATLIRSDLSPVTRKILIALITIDVHARDTIHNMVKSKVRDSNSFEWLKVLRYYWQESIDDCEARMSSASYVYGYEYLGAAGGAPAGPAGTGKTETTKDLAKALAIQCVVFNCSEGLDYKMMGRFFSGLAQSGAWCCFDEFNRIDIEVLSVIAQQLITIRNAKAAKLKRFMFEGREIKLIQKCAAFITMNPGYAGRTELPDNLKSLFRPISMMVPDYALIAEVSLYSEGFESSKVLSRKMVQMYKLCSEQLSQQDHYDFGMRAVKSVLVMAGSLKRANPDRNEDVVLICALRDSNLPKFLTDDAVLFKGILGDLFPGVELPVPDYGIFQKAIVSCMIEAVLQPEECMINKVIQLYETMIVRWGVMLVGPTGGGKTAILNTLNRTLTKMHADGNEGPYFRPVRTYIMNPKAVTAGELYGEVNPFTLEWRDGLMGIMMRTAVTWPNDDHQWIVCDGPVDAVWIENLNTVLDDNKMLCLANSERIKLTPWVHMVFEVQDLSQASPATVSRCGMVYVDSEELKWLPYVKSWLDRFSESLLNQEMKEFMLILFEYAVENGFIFVKKHCQYSIHQVEVSKAKMICSLIESFITMPGAMDKIGEKSKVKCFLCQTFILSYLWGIGGNLQDESREKFEIYVRDQFDDYPDARLAAGSDLWSIYMDTQGKKLEPWLKIIPEFKYEKDVPFFEMLVPTIDTVRFGYVMERLIYVDHPVMLTGDTGVGKSVVAKDALNRLAASDKFVPVTMNFSAQTSSFRTQEIIELKMDKKKKTLLGAPIGKKVIIFVDDVNMPKLETYGAQPPIELLRQLLDFGGLYDREKLFWKDIRDVVLSVACAPPGGGRNPLTPRFVRHFGMLLIPPPNEFSLKAIFKAILKGFLFDFSNDVRDLSEYMVNAAVDIYQRIAEDLLPTPAKSHYVFNLRDLSKCIQGITQADSGTMREEASMLKLFYHECLRVFHDRLINTEDKSYFYYLMKEICTRNFGTGVVMLPDEPVIRNPPVLLFGDFMQFGADKENRLYEELKNIDKVRNILQDYLDDFNLLTPKEMKLIFFMMAIEHCVRIARILRSERGNALLVGVGGMGKQSLTKLASHVNNYKCFQIELTRNYDHSSFFEDLRKMCFNAGVANQDSVFLFTDTQIVQEEFLEDINNMLNSGEVPNLFEADEYEKVIIGVRPAAKEAGIDEANRDGIFNFFVSRVRNKLHLVICMSPVGDAFRRRCRMFPSLVNCCTIDWFEKWPQDALLSVAQNSLKGIGGSEEVSNKLAEVCVAMHESVENMTARFYNEMRRHYYTTPSSYLELIKLYKVTLDKKKDKIIKTRDRIANGLQKLYETNEVIDSMKETLIALEPELAKKSIAVEELMVHLAKEQKQADKVRTVVKGDEEVAKVKAEDTQVLADDAQRDLDTALPALEAATKALEALNKNDINELKVFQKPPKLVQFVMESICLLLGSKIDWASAKVVLGDGNFLKKLQEYDKEHISDMSMCMWVRAIDMYAKVYKIVEPKRKRLEGAEKELNQVMGLLREKQRQLAEVEAMIASLEAKFNEAVAEKEALVNNIELTSNRLNRAGRLNVALGDEQIRWEESVKASAIELKNVVGDVLMASACVAYLGAFTSSYRVELLTIWEQKCKDLEIPSSELFSLITVLADPYDIRVWNSCGLPRDRVSTENAILVTQAGRWPLMIDPQEQANRWIRQMETPKDLKIVKLTDASFIRVLEMAIRLGMPVLLEEVGETLDPMLGPILLKQTFVQGGRVLIRLGDSDVEYDENFRFYVTTKLANPHYLPEICIQVTIVNFTVTPSGLEDQLLADVVRLERPDLEEQRIELIVRINNDKTQLKGIEDKILRLLYQSEGNILDDEELIETLNESKETSAIIEARLIETEATEEKISIAREKYRSVATRGSVLYFVVAQLGEIDPMYQYSLKYFNQIFNTVIEVSEKNPQLHLRLNILYKEITLAVYTNISRGLFERHKLVFSFMLCVAIFQQKGEISAGQWNFLLRGPVGSKADAPKKPEYPMITDAMWQAANYLSDVYESFDGLPQDITKVIGINVGNFSIDINVVPYLRKRSERTWDESLDDFEKLMLIKTLKEEKLVFAITEFVKIKLGQVFIESPQVSLNVLYQDTTNAVPLVFVLSTGSDPFGAFQRFAADMGYREKVKSISLGQGQGPVAEKLIQDALDTGDWIFLQNCHLATSWMLSMERIVLRIAEDSNKINKQFRLYMSSMPSKAFPVSVLQNSVKVTNEPPKGLRANIKRAFGEMLEDFFEDHSLGQKWRSMLFGLCMFHAVIQERKKFGPLGWNIVYEFNDSDRDFAFNTLKMFCAEGAIPWDALEYLTGEITYGGRVTDYWDLRCLKTILKIFFSPQTLLPGYVYSKSGTYYCPAFGKLQQYRDFIEGLPIIEEPEIFGMHENANIAYQIKETQAVIRTIMESQPRASGGETGKSSDDIVYELADMVIGTIITKIYTDEANVHLFKKDDKGRVPSLTTVLTQEVDRYNILLKLIHSSMDNLKKAIKGLVVMSEALEDVFKAFINNQVPKMWSAKAYNSLKSLGSWVRDLTLRLDFISIWLRFGHPTSYWISGFYFPQGFLTGTLQTHARKYNLPIDELKFDFQIQKVIIDQEEVKRVHDVEGKEVFSIYKPLERPEDGLIVHGLFIDAGRWDMTTMKLVDAKPGEVNPPLPAITLIPKSKMPEYDPRYVAPLYKTSVRAGVLSTTGHSTNFVLPVLLPTDQTQSYWILKGTALLTQVTD</sequence>
<dbReference type="PRINTS" id="PR00577">
    <property type="entry name" value="OPSINRH3RH4"/>
</dbReference>
<dbReference type="Pfam" id="PF03028">
    <property type="entry name" value="Dynein_heavy"/>
    <property type="match status" value="1"/>
</dbReference>
<dbReference type="Gene3D" id="1.20.58.1120">
    <property type="match status" value="1"/>
</dbReference>
<feature type="transmembrane region" description="Helical" evidence="32">
    <location>
        <begin position="119"/>
        <end position="148"/>
    </location>
</feature>
<evidence type="ECO:0000256" key="23">
    <source>
        <dbReference type="ARBA" id="ARBA00023175"/>
    </source>
</evidence>
<dbReference type="FunFam" id="3.40.50.300:FF:001145">
    <property type="entry name" value="Putative dynein heavy chain"/>
    <property type="match status" value="1"/>
</dbReference>
<dbReference type="FunFam" id="3.40.50.300:FF:002141">
    <property type="entry name" value="Dynein heavy chain"/>
    <property type="match status" value="1"/>
</dbReference>
<dbReference type="Pfam" id="PF12775">
    <property type="entry name" value="AAA_7"/>
    <property type="match status" value="1"/>
</dbReference>
<keyword evidence="11" id="KW-0547">Nucleotide-binding</keyword>
<dbReference type="InterPro" id="IPR043160">
    <property type="entry name" value="Dynein_C_barrel"/>
</dbReference>
<keyword evidence="20 32" id="KW-0472">Membrane</keyword>
<dbReference type="GO" id="GO:0004930">
    <property type="term" value="F:G protein-coupled receptor activity"/>
    <property type="evidence" value="ECO:0007669"/>
    <property type="project" value="UniProtKB-KW"/>
</dbReference>
<dbReference type="GO" id="GO:0005524">
    <property type="term" value="F:ATP binding"/>
    <property type="evidence" value="ECO:0007669"/>
    <property type="project" value="UniProtKB-KW"/>
</dbReference>
<dbReference type="PRINTS" id="PR00237">
    <property type="entry name" value="GPCRRHODOPSN"/>
</dbReference>
<dbReference type="Gene3D" id="1.10.8.1220">
    <property type="match status" value="1"/>
</dbReference>
<dbReference type="GO" id="GO:0007601">
    <property type="term" value="P:visual perception"/>
    <property type="evidence" value="ECO:0007669"/>
    <property type="project" value="UniProtKB-KW"/>
</dbReference>
<dbReference type="Pfam" id="PF00001">
    <property type="entry name" value="7tm_1"/>
    <property type="match status" value="1"/>
</dbReference>
<evidence type="ECO:0000256" key="26">
    <source>
        <dbReference type="ARBA" id="ARBA00023224"/>
    </source>
</evidence>
<dbReference type="InterPro" id="IPR027417">
    <property type="entry name" value="P-loop_NTPase"/>
</dbReference>
<dbReference type="InterPro" id="IPR000276">
    <property type="entry name" value="GPCR_Rhodpsn"/>
</dbReference>
<dbReference type="Gene3D" id="1.10.8.710">
    <property type="match status" value="1"/>
</dbReference>
<evidence type="ECO:0000256" key="8">
    <source>
        <dbReference type="ARBA" id="ARBA00022692"/>
    </source>
</evidence>
<keyword evidence="19" id="KW-0969">Cilium</keyword>
<feature type="transmembrane region" description="Helical" evidence="32">
    <location>
        <begin position="169"/>
        <end position="189"/>
    </location>
</feature>
<dbReference type="CDD" id="cd15079">
    <property type="entry name" value="7tmA_photoreceptors_insect"/>
    <property type="match status" value="1"/>
</dbReference>
<dbReference type="PANTHER" id="PTHR22878">
    <property type="entry name" value="DYNEIN HEAVY CHAIN 6, AXONEMAL-LIKE-RELATED"/>
    <property type="match status" value="1"/>
</dbReference>
<keyword evidence="15" id="KW-0157">Chromophore</keyword>
<dbReference type="SUPFAM" id="SSF52540">
    <property type="entry name" value="P-loop containing nucleoside triphosphate hydrolases"/>
    <property type="match status" value="4"/>
</dbReference>
<keyword evidence="22 29" id="KW-0675">Receptor</keyword>
<dbReference type="Gene3D" id="1.10.8.720">
    <property type="entry name" value="Region D6 of dynein motor"/>
    <property type="match status" value="1"/>
</dbReference>
<evidence type="ECO:0000256" key="7">
    <source>
        <dbReference type="ARBA" id="ARBA00022606"/>
    </source>
</evidence>
<dbReference type="InterPro" id="IPR024317">
    <property type="entry name" value="Dynein_heavy_chain_D4_dom"/>
</dbReference>
<dbReference type="InterPro" id="IPR024743">
    <property type="entry name" value="Dynein_HC_stalk"/>
</dbReference>
<keyword evidence="17 29" id="KW-0297">G-protein coupled receptor</keyword>
<dbReference type="FunFam" id="1.20.58.1120:FF:000007">
    <property type="entry name" value="Dynein heavy chain 4"/>
    <property type="match status" value="1"/>
</dbReference>
<keyword evidence="26 29" id="KW-0807">Transducer</keyword>
<keyword evidence="14 32" id="KW-1133">Transmembrane helix</keyword>
<feature type="coiled-coil region" evidence="30">
    <location>
        <begin position="3202"/>
        <end position="3250"/>
    </location>
</feature>
<evidence type="ECO:0000256" key="10">
    <source>
        <dbReference type="ARBA" id="ARBA00022737"/>
    </source>
</evidence>
<dbReference type="PROSITE" id="PS00238">
    <property type="entry name" value="OPSIN"/>
    <property type="match status" value="1"/>
</dbReference>
<evidence type="ECO:0000256" key="1">
    <source>
        <dbReference type="ARBA" id="ARBA00004141"/>
    </source>
</evidence>
<dbReference type="GO" id="GO:0016020">
    <property type="term" value="C:membrane"/>
    <property type="evidence" value="ECO:0007669"/>
    <property type="project" value="UniProtKB-SubCell"/>
</dbReference>
<feature type="domain" description="G-protein coupled receptors family 1 profile" evidence="33">
    <location>
        <begin position="72"/>
        <end position="335"/>
    </location>
</feature>
<feature type="transmembrane region" description="Helical" evidence="32">
    <location>
        <begin position="217"/>
        <end position="238"/>
    </location>
</feature>
<dbReference type="EMBL" id="JANEYG010000016">
    <property type="protein sequence ID" value="KAJ8919811.1"/>
    <property type="molecule type" value="Genomic_DNA"/>
</dbReference>
<keyword evidence="24" id="KW-0325">Glycoprotein</keyword>
<dbReference type="FunFam" id="1.10.287.2620:FF:000001">
    <property type="entry name" value="Cytoplasmic dynein heavy chain 1"/>
    <property type="match status" value="1"/>
</dbReference>
<dbReference type="InterPro" id="IPR041466">
    <property type="entry name" value="Dynein_AAA5_ext"/>
</dbReference>